<gene>
    <name evidence="2" type="ORF">H8792_007305</name>
</gene>
<evidence type="ECO:0000259" key="1">
    <source>
        <dbReference type="Pfam" id="PF21294"/>
    </source>
</evidence>
<sequence length="248" mass="27573">MLLQENFDKVDEKGFAAKALLHPKIELVKGVGPDGSNAIRVAYVGYERGSERVVLRYPLSSAVNEATLSFDVKFAKDFQWVLGGKLHGLGPKHPVTGGKARRPDGWSARIMFMPEGRCRTYLYDQDKMKKWGVGEATAQPVFTAGQWHHVVLQVSLNSPGELNGFARIFVDGKVVMVTENVVFRGVGGSDTKIQQFLFSTFHGGSSPKWAPRDRQGDPMTVYAYFDNFLVIKGIHENNIGQSNPRFKP</sequence>
<organism evidence="2 3">
    <name type="scientific">Thiomicrorhabdus heinhorstiae</name>
    <dbReference type="NCBI Taxonomy" id="2748010"/>
    <lineage>
        <taxon>Bacteria</taxon>
        <taxon>Pseudomonadati</taxon>
        <taxon>Pseudomonadota</taxon>
        <taxon>Gammaproteobacteria</taxon>
        <taxon>Thiotrichales</taxon>
        <taxon>Piscirickettsiaceae</taxon>
        <taxon>Thiomicrorhabdus</taxon>
    </lineage>
</organism>
<dbReference type="Pfam" id="PF21294">
    <property type="entry name" value="Polysacc_lyase_14"/>
    <property type="match status" value="1"/>
</dbReference>
<name>A0ABS0BWI1_9GAMM</name>
<protein>
    <recommendedName>
        <fullName evidence="1">Polysaccharide lyase 14 domain-containing protein</fullName>
    </recommendedName>
</protein>
<proteinExistence type="predicted"/>
<keyword evidence="3" id="KW-1185">Reference proteome</keyword>
<dbReference type="PANTHER" id="PTHR40124:SF1">
    <property type="entry name" value="DISAGGREGATASE RELATED REPEAT PROTEIN"/>
    <property type="match status" value="1"/>
</dbReference>
<reference evidence="2 3" key="1">
    <citation type="submission" date="2020-06" db="EMBL/GenBank/DDBJ databases">
        <authorList>
            <person name="Scott K."/>
        </authorList>
    </citation>
    <scope>NUCLEOTIDE SEQUENCE [LARGE SCALE GENOMIC DNA]</scope>
    <source>
        <strain evidence="2 3">HH1</strain>
    </source>
</reference>
<dbReference type="InterPro" id="IPR048958">
    <property type="entry name" value="Polysacc_lyase_14"/>
</dbReference>
<evidence type="ECO:0000313" key="3">
    <source>
        <dbReference type="Proteomes" id="UP001193680"/>
    </source>
</evidence>
<reference evidence="2 3" key="2">
    <citation type="submission" date="2020-11" db="EMBL/GenBank/DDBJ databases">
        <title>Sulfur oxidizing isolate from Hospital Hole Sinkhole.</title>
        <authorList>
            <person name="Scott K.M."/>
        </authorList>
    </citation>
    <scope>NUCLEOTIDE SEQUENCE [LARGE SCALE GENOMIC DNA]</scope>
    <source>
        <strain evidence="2 3">HH1</strain>
    </source>
</reference>
<dbReference type="Gene3D" id="2.60.120.200">
    <property type="match status" value="1"/>
</dbReference>
<dbReference type="EMBL" id="JACBGI020000012">
    <property type="protein sequence ID" value="MBF6058144.1"/>
    <property type="molecule type" value="Genomic_DNA"/>
</dbReference>
<dbReference type="PANTHER" id="PTHR40124">
    <property type="match status" value="1"/>
</dbReference>
<evidence type="ECO:0000313" key="2">
    <source>
        <dbReference type="EMBL" id="MBF6058144.1"/>
    </source>
</evidence>
<dbReference type="SUPFAM" id="SSF49899">
    <property type="entry name" value="Concanavalin A-like lectins/glucanases"/>
    <property type="match status" value="1"/>
</dbReference>
<accession>A0ABS0BWI1</accession>
<dbReference type="InterPro" id="IPR013320">
    <property type="entry name" value="ConA-like_dom_sf"/>
</dbReference>
<comment type="caution">
    <text evidence="2">The sequence shown here is derived from an EMBL/GenBank/DDBJ whole genome shotgun (WGS) entry which is preliminary data.</text>
</comment>
<feature type="domain" description="Polysaccharide lyase 14" evidence="1">
    <location>
        <begin position="60"/>
        <end position="215"/>
    </location>
</feature>
<dbReference type="Proteomes" id="UP001193680">
    <property type="component" value="Unassembled WGS sequence"/>
</dbReference>
<dbReference type="RefSeq" id="WP_194947652.1">
    <property type="nucleotide sequence ID" value="NZ_JACBGI020000012.1"/>
</dbReference>